<dbReference type="Proteomes" id="UP001412067">
    <property type="component" value="Unassembled WGS sequence"/>
</dbReference>
<evidence type="ECO:0000313" key="1">
    <source>
        <dbReference type="EMBL" id="KAK8946047.1"/>
    </source>
</evidence>
<sequence>MMVTCEGLEVSSSHLERLEGFSRAGQPLGMQGKVCRGFDSNLDAGLGLDSSWVAACLGTVATTIFRCDTLLLFGPIAIELLLEENINEFKSRRQTLEQHSIATVQNV</sequence>
<dbReference type="EMBL" id="JBBWWR010000017">
    <property type="protein sequence ID" value="KAK8946047.1"/>
    <property type="molecule type" value="Genomic_DNA"/>
</dbReference>
<accession>A0ABR2LPQ5</accession>
<organism evidence="1 2">
    <name type="scientific">Platanthera guangdongensis</name>
    <dbReference type="NCBI Taxonomy" id="2320717"/>
    <lineage>
        <taxon>Eukaryota</taxon>
        <taxon>Viridiplantae</taxon>
        <taxon>Streptophyta</taxon>
        <taxon>Embryophyta</taxon>
        <taxon>Tracheophyta</taxon>
        <taxon>Spermatophyta</taxon>
        <taxon>Magnoliopsida</taxon>
        <taxon>Liliopsida</taxon>
        <taxon>Asparagales</taxon>
        <taxon>Orchidaceae</taxon>
        <taxon>Orchidoideae</taxon>
        <taxon>Orchideae</taxon>
        <taxon>Orchidinae</taxon>
        <taxon>Platanthera</taxon>
    </lineage>
</organism>
<reference evidence="1 2" key="1">
    <citation type="journal article" date="2022" name="Nat. Plants">
        <title>Genomes of leafy and leafless Platanthera orchids illuminate the evolution of mycoheterotrophy.</title>
        <authorList>
            <person name="Li M.H."/>
            <person name="Liu K.W."/>
            <person name="Li Z."/>
            <person name="Lu H.C."/>
            <person name="Ye Q.L."/>
            <person name="Zhang D."/>
            <person name="Wang J.Y."/>
            <person name="Li Y.F."/>
            <person name="Zhong Z.M."/>
            <person name="Liu X."/>
            <person name="Yu X."/>
            <person name="Liu D.K."/>
            <person name="Tu X.D."/>
            <person name="Liu B."/>
            <person name="Hao Y."/>
            <person name="Liao X.Y."/>
            <person name="Jiang Y.T."/>
            <person name="Sun W.H."/>
            <person name="Chen J."/>
            <person name="Chen Y.Q."/>
            <person name="Ai Y."/>
            <person name="Zhai J.W."/>
            <person name="Wu S.S."/>
            <person name="Zhou Z."/>
            <person name="Hsiao Y.Y."/>
            <person name="Wu W.L."/>
            <person name="Chen Y.Y."/>
            <person name="Lin Y.F."/>
            <person name="Hsu J.L."/>
            <person name="Li C.Y."/>
            <person name="Wang Z.W."/>
            <person name="Zhao X."/>
            <person name="Zhong W.Y."/>
            <person name="Ma X.K."/>
            <person name="Ma L."/>
            <person name="Huang J."/>
            <person name="Chen G.Z."/>
            <person name="Huang M.Z."/>
            <person name="Huang L."/>
            <person name="Peng D.H."/>
            <person name="Luo Y.B."/>
            <person name="Zou S.Q."/>
            <person name="Chen S.P."/>
            <person name="Lan S."/>
            <person name="Tsai W.C."/>
            <person name="Van de Peer Y."/>
            <person name="Liu Z.J."/>
        </authorList>
    </citation>
    <scope>NUCLEOTIDE SEQUENCE [LARGE SCALE GENOMIC DNA]</scope>
    <source>
        <strain evidence="1">Lor288</strain>
    </source>
</reference>
<keyword evidence="2" id="KW-1185">Reference proteome</keyword>
<proteinExistence type="predicted"/>
<gene>
    <name evidence="1" type="primary">ALG12</name>
    <name evidence="1" type="ORF">KSP40_PGU012158</name>
</gene>
<evidence type="ECO:0000313" key="2">
    <source>
        <dbReference type="Proteomes" id="UP001412067"/>
    </source>
</evidence>
<name>A0ABR2LPQ5_9ASPA</name>
<protein>
    <submittedName>
        <fullName evidence="1">Dol-P-Man:Man(7)GlcNAc(2)-PP-Dol alpha-1,6-mannosyltransferase</fullName>
    </submittedName>
</protein>
<comment type="caution">
    <text evidence="1">The sequence shown here is derived from an EMBL/GenBank/DDBJ whole genome shotgun (WGS) entry which is preliminary data.</text>
</comment>